<feature type="domain" description="Carrier" evidence="17">
    <location>
        <begin position="51"/>
        <end position="126"/>
    </location>
</feature>
<comment type="subunit">
    <text evidence="15">Complex I is composed of at least 49 different subunits.</text>
</comment>
<keyword evidence="9" id="KW-0809">Transit peptide</keyword>
<evidence type="ECO:0000256" key="11">
    <source>
        <dbReference type="ARBA" id="ARBA00023098"/>
    </source>
</evidence>
<protein>
    <recommendedName>
        <fullName evidence="16">Acyl carrier protein</fullName>
    </recommendedName>
</protein>
<dbReference type="InterPro" id="IPR036736">
    <property type="entry name" value="ACP-like_sf"/>
</dbReference>
<organism evidence="18">
    <name type="scientific">Helicosporidium sp. subsp. Simulium jonesii</name>
    <name type="common">Green alga</name>
    <dbReference type="NCBI Taxonomy" id="145475"/>
    <lineage>
        <taxon>Eukaryota</taxon>
        <taxon>Viridiplantae</taxon>
        <taxon>Chlorophyta</taxon>
        <taxon>core chlorophytes</taxon>
        <taxon>Trebouxiophyceae</taxon>
        <taxon>Chlorellales</taxon>
        <taxon>Chlorellaceae</taxon>
        <taxon>Helicosporidium</taxon>
    </lineage>
</organism>
<dbReference type="InterPro" id="IPR006162">
    <property type="entry name" value="Ppantetheine_attach_site"/>
</dbReference>
<dbReference type="Gene3D" id="1.10.1200.10">
    <property type="entry name" value="ACP-like"/>
    <property type="match status" value="1"/>
</dbReference>
<evidence type="ECO:0000256" key="16">
    <source>
        <dbReference type="RuleBase" id="RU000722"/>
    </source>
</evidence>
<dbReference type="EMBL" id="AY596521">
    <property type="protein sequence ID" value="AAU93953.1"/>
    <property type="molecule type" value="mRNA"/>
</dbReference>
<evidence type="ECO:0000256" key="1">
    <source>
        <dbReference type="ARBA" id="ARBA00004173"/>
    </source>
</evidence>
<keyword evidence="7" id="KW-0597">Phosphoprotein</keyword>
<dbReference type="InterPro" id="IPR003231">
    <property type="entry name" value="ACP"/>
</dbReference>
<keyword evidence="13 16" id="KW-0275">Fatty acid biosynthesis</keyword>
<comment type="subcellular location">
    <subcellularLocation>
        <location evidence="1">Mitochondrion</location>
    </subcellularLocation>
</comment>
<keyword evidence="5 16" id="KW-0596">Phosphopantetheine</keyword>
<evidence type="ECO:0000256" key="12">
    <source>
        <dbReference type="ARBA" id="ARBA00023128"/>
    </source>
</evidence>
<keyword evidence="4" id="KW-0813">Transport</keyword>
<comment type="function">
    <text evidence="14">Carrier of the growing fatty acid chain in fatty acid biosynthesis. May be involved in the synthesis of short and medium chain fatty acids. Accessory and non-catalytic subunit of the mitochondrial membrane respiratory chain NADH dehydrogenase (Complex I), which functions in the transfer of electrons from NADH to the respiratory chain.</text>
</comment>
<evidence type="ECO:0000313" key="18">
    <source>
        <dbReference type="EMBL" id="AAU93953.1"/>
    </source>
</evidence>
<dbReference type="PROSITE" id="PS00012">
    <property type="entry name" value="PHOSPHOPANTETHEINE"/>
    <property type="match status" value="1"/>
</dbReference>
<dbReference type="PANTHER" id="PTHR20863">
    <property type="entry name" value="ACYL CARRIER PROTEIN"/>
    <property type="match status" value="1"/>
</dbReference>
<dbReference type="FunFam" id="1.10.1200.10:FF:000003">
    <property type="entry name" value="Acyl carrier protein"/>
    <property type="match status" value="1"/>
</dbReference>
<keyword evidence="8" id="KW-0276">Fatty acid metabolism</keyword>
<dbReference type="GO" id="GO:0000035">
    <property type="term" value="F:acyl binding"/>
    <property type="evidence" value="ECO:0007669"/>
    <property type="project" value="TreeGrafter"/>
</dbReference>
<keyword evidence="6 16" id="KW-0444">Lipid biosynthesis</keyword>
<comment type="pathway">
    <text evidence="2">Lipid metabolism; fatty acid biosynthesis.</text>
</comment>
<comment type="similarity">
    <text evidence="3">Belongs to the acyl carrier protein (ACP) family.</text>
</comment>
<dbReference type="GO" id="GO:0005739">
    <property type="term" value="C:mitochondrion"/>
    <property type="evidence" value="ECO:0007669"/>
    <property type="project" value="UniProtKB-SubCell"/>
</dbReference>
<reference evidence="18" key="1">
    <citation type="journal article" date="2004" name="Eukaryot. Cell">
        <title>Nucleus-encoded genes for plastid-targeted proteins in Helicosporidium: functional diversity of a cryptic plastid in a parasitic alga.</title>
        <authorList>
            <person name="de Koning A.P."/>
            <person name="Keeling P.J."/>
        </authorList>
    </citation>
    <scope>NUCLEOTIDE SEQUENCE</scope>
</reference>
<evidence type="ECO:0000256" key="9">
    <source>
        <dbReference type="ARBA" id="ARBA00022946"/>
    </source>
</evidence>
<evidence type="ECO:0000256" key="5">
    <source>
        <dbReference type="ARBA" id="ARBA00022450"/>
    </source>
</evidence>
<dbReference type="InterPro" id="IPR009081">
    <property type="entry name" value="PP-bd_ACP"/>
</dbReference>
<dbReference type="PANTHER" id="PTHR20863:SF28">
    <property type="entry name" value="ACYL CARRIER PROTEIN, MITOCHONDRIAL"/>
    <property type="match status" value="1"/>
</dbReference>
<accession>Q5YBA5</accession>
<evidence type="ECO:0000256" key="14">
    <source>
        <dbReference type="ARBA" id="ARBA00057783"/>
    </source>
</evidence>
<dbReference type="HAMAP" id="MF_01217">
    <property type="entry name" value="Acyl_carrier"/>
    <property type="match status" value="1"/>
</dbReference>
<evidence type="ECO:0000256" key="13">
    <source>
        <dbReference type="ARBA" id="ARBA00023160"/>
    </source>
</evidence>
<dbReference type="NCBIfam" id="TIGR00517">
    <property type="entry name" value="acyl_carrier"/>
    <property type="match status" value="1"/>
</dbReference>
<keyword evidence="11" id="KW-0443">Lipid metabolism</keyword>
<evidence type="ECO:0000256" key="6">
    <source>
        <dbReference type="ARBA" id="ARBA00022516"/>
    </source>
</evidence>
<dbReference type="NCBIfam" id="NF002151">
    <property type="entry name" value="PRK00982.1-5"/>
    <property type="match status" value="1"/>
</dbReference>
<dbReference type="PROSITE" id="PS50075">
    <property type="entry name" value="CARRIER"/>
    <property type="match status" value="1"/>
</dbReference>
<dbReference type="GO" id="GO:0000036">
    <property type="term" value="F:acyl carrier activity"/>
    <property type="evidence" value="ECO:0007669"/>
    <property type="project" value="TreeGrafter"/>
</dbReference>
<evidence type="ECO:0000256" key="10">
    <source>
        <dbReference type="ARBA" id="ARBA00022982"/>
    </source>
</evidence>
<dbReference type="NCBIfam" id="NF002148">
    <property type="entry name" value="PRK00982.1-2"/>
    <property type="match status" value="1"/>
</dbReference>
<dbReference type="AlphaFoldDB" id="Q5YBA5"/>
<sequence length="129" mass="13758">MAFLQRGFAGLRQGVLAKVRLAPGSSVFQGLAASQCQAVRGFAESSYLSKSDVTARVLDIVKNFEKVDAGKVTESAAFQKDLGLDSLDTVELVMALEEEFAIEIPDAEADKILSVSEAVSYITSNPLAK</sequence>
<keyword evidence="12" id="KW-0496">Mitochondrion</keyword>
<dbReference type="Pfam" id="PF00550">
    <property type="entry name" value="PP-binding"/>
    <property type="match status" value="1"/>
</dbReference>
<name>Q5YBA5_HELSJ</name>
<evidence type="ECO:0000256" key="2">
    <source>
        <dbReference type="ARBA" id="ARBA00005194"/>
    </source>
</evidence>
<evidence type="ECO:0000256" key="4">
    <source>
        <dbReference type="ARBA" id="ARBA00022448"/>
    </source>
</evidence>
<evidence type="ECO:0000259" key="17">
    <source>
        <dbReference type="PROSITE" id="PS50075"/>
    </source>
</evidence>
<proteinExistence type="evidence at transcript level"/>
<evidence type="ECO:0000256" key="3">
    <source>
        <dbReference type="ARBA" id="ARBA00010930"/>
    </source>
</evidence>
<dbReference type="SUPFAM" id="SSF47336">
    <property type="entry name" value="ACP-like"/>
    <property type="match status" value="1"/>
</dbReference>
<evidence type="ECO:0000256" key="8">
    <source>
        <dbReference type="ARBA" id="ARBA00022832"/>
    </source>
</evidence>
<keyword evidence="10" id="KW-0249">Electron transport</keyword>
<evidence type="ECO:0000256" key="15">
    <source>
        <dbReference type="ARBA" id="ARBA00063067"/>
    </source>
</evidence>
<evidence type="ECO:0000256" key="7">
    <source>
        <dbReference type="ARBA" id="ARBA00022553"/>
    </source>
</evidence>